<dbReference type="RefSeq" id="WP_381504287.1">
    <property type="nucleotide sequence ID" value="NZ_JBHUOM010000019.1"/>
</dbReference>
<keyword evidence="2" id="KW-1185">Reference proteome</keyword>
<dbReference type="PROSITE" id="PS51257">
    <property type="entry name" value="PROKAR_LIPOPROTEIN"/>
    <property type="match status" value="1"/>
</dbReference>
<comment type="caution">
    <text evidence="1">The sequence shown here is derived from an EMBL/GenBank/DDBJ whole genome shotgun (WGS) entry which is preliminary data.</text>
</comment>
<accession>A0ABW6AQ37</accession>
<dbReference type="EMBL" id="JBHUOM010000019">
    <property type="protein sequence ID" value="MFD2935950.1"/>
    <property type="molecule type" value="Genomic_DNA"/>
</dbReference>
<evidence type="ECO:0000313" key="2">
    <source>
        <dbReference type="Proteomes" id="UP001597512"/>
    </source>
</evidence>
<evidence type="ECO:0000313" key="1">
    <source>
        <dbReference type="EMBL" id="MFD2935950.1"/>
    </source>
</evidence>
<sequence>MTRPYLLFLYVLVSCLAVTCVRDYPSNAPYAPPVVNPPSGGLPGQQQPSAQKRLFLGNDKIRVGIDLNMGGAITYLAESGSSENMVNNPDLGRQIQTAIYGGPYPYTQNGKQPVEQWKYLGWNPVQAGDYFLHPARIVSYQQTDNQLYVKTVPLIWPLFDEPAECTFEHWIDIKDNTVHVRCRVVVNRSDTAHYDARTQETPCVYLNGPYDHMFTYTGLKPFTNDAVSEFTDRNVINRYATENWAALLNEKGRGVGLFKAREVRFRTAGFGQPHVGGEFDVSAGYINSEDFLVVDHNGEYEFEYTLIVGTLTDIRQFVYNQPRPPSGPDYVFVKDRQKWFYINTHDQGWPVQTELNVQWARDNVGNRDFRIAAPLTFWYAADVPKIYIQAAFKTQGTVARLSWRKAEEIDFMETPGRYIDFPIVGDGQFRTYEINTGQLSGWDGVISQISLTSPASQYNFEKGSTVRIRSVTSTKL</sequence>
<organism evidence="1 2">
    <name type="scientific">Spirosoma flavum</name>
    <dbReference type="NCBI Taxonomy" id="2048557"/>
    <lineage>
        <taxon>Bacteria</taxon>
        <taxon>Pseudomonadati</taxon>
        <taxon>Bacteroidota</taxon>
        <taxon>Cytophagia</taxon>
        <taxon>Cytophagales</taxon>
        <taxon>Cytophagaceae</taxon>
        <taxon>Spirosoma</taxon>
    </lineage>
</organism>
<reference evidence="2" key="1">
    <citation type="journal article" date="2019" name="Int. J. Syst. Evol. Microbiol.">
        <title>The Global Catalogue of Microorganisms (GCM) 10K type strain sequencing project: providing services to taxonomists for standard genome sequencing and annotation.</title>
        <authorList>
            <consortium name="The Broad Institute Genomics Platform"/>
            <consortium name="The Broad Institute Genome Sequencing Center for Infectious Disease"/>
            <person name="Wu L."/>
            <person name="Ma J."/>
        </authorList>
    </citation>
    <scope>NUCLEOTIDE SEQUENCE [LARGE SCALE GENOMIC DNA]</scope>
    <source>
        <strain evidence="2">KCTC 52490</strain>
    </source>
</reference>
<protein>
    <submittedName>
        <fullName evidence="1">Uncharacterized protein</fullName>
    </submittedName>
</protein>
<proteinExistence type="predicted"/>
<gene>
    <name evidence="1" type="ORF">ACFS25_19365</name>
</gene>
<dbReference type="Proteomes" id="UP001597512">
    <property type="component" value="Unassembled WGS sequence"/>
</dbReference>
<name>A0ABW6AQ37_9BACT</name>